<evidence type="ECO:0000313" key="5">
    <source>
        <dbReference type="Proteomes" id="UP000201785"/>
    </source>
</evidence>
<feature type="domain" description="Right handed beta helix" evidence="3">
    <location>
        <begin position="371"/>
        <end position="529"/>
    </location>
</feature>
<protein>
    <recommendedName>
        <fullName evidence="3">Right handed beta helix domain-containing protein</fullName>
    </recommendedName>
</protein>
<dbReference type="RefSeq" id="YP_009285534.1">
    <property type="nucleotide sequence ID" value="NC_031056.1"/>
</dbReference>
<dbReference type="SUPFAM" id="SSF51126">
    <property type="entry name" value="Pectin lyase-like"/>
    <property type="match status" value="1"/>
</dbReference>
<accession>A0A140HM33</accession>
<proteinExistence type="predicted"/>
<gene>
    <name evidence="4" type="ORF">Blue_223</name>
</gene>
<comment type="subcellular location">
    <subcellularLocation>
        <location evidence="1">Virion</location>
    </subcellularLocation>
</comment>
<evidence type="ECO:0000259" key="3">
    <source>
        <dbReference type="Pfam" id="PF13229"/>
    </source>
</evidence>
<dbReference type="OrthoDB" id="29477at10239"/>
<dbReference type="InterPro" id="IPR011050">
    <property type="entry name" value="Pectin_lyase_fold/virulence"/>
</dbReference>
<reference evidence="4 5" key="1">
    <citation type="journal article" date="2016" name="Genome Announc.">
        <title>Complete Genome Sequence of Bacteriophage Deep-Blue Infecting Emetic Bacillus cereus.</title>
        <authorList>
            <person name="Hock L."/>
            <person name="Gillis A."/>
            <person name="Mahillon J."/>
        </authorList>
    </citation>
    <scope>NUCLEOTIDE SEQUENCE [LARGE SCALE GENOMIC DNA]</scope>
</reference>
<dbReference type="KEGG" id="vg:29082001"/>
<dbReference type="GO" id="GO:0051701">
    <property type="term" value="P:biological process involved in interaction with host"/>
    <property type="evidence" value="ECO:0007669"/>
    <property type="project" value="UniProtKB-ARBA"/>
</dbReference>
<dbReference type="GeneID" id="29082001"/>
<keyword evidence="2" id="KW-0946">Virion</keyword>
<name>A0A140HM33_9CAUD</name>
<evidence type="ECO:0000256" key="1">
    <source>
        <dbReference type="ARBA" id="ARBA00004328"/>
    </source>
</evidence>
<evidence type="ECO:0000256" key="2">
    <source>
        <dbReference type="ARBA" id="ARBA00022844"/>
    </source>
</evidence>
<dbReference type="InterPro" id="IPR012334">
    <property type="entry name" value="Pectin_lyas_fold"/>
</dbReference>
<organism evidence="4 5">
    <name type="scientific">Bacillus phage Deep Blue</name>
    <dbReference type="NCBI Taxonomy" id="1792245"/>
    <lineage>
        <taxon>Viruses</taxon>
        <taxon>Duplodnaviria</taxon>
        <taxon>Heunggongvirae</taxon>
        <taxon>Uroviricota</taxon>
        <taxon>Caudoviricetes</taxon>
        <taxon>Herelleviridae</taxon>
        <taxon>Bastillevirinae</taxon>
        <taxon>Caeruleovirus</taxon>
        <taxon>Caeruleovirus deepblue</taxon>
    </lineage>
</organism>
<dbReference type="GO" id="GO:0019058">
    <property type="term" value="P:viral life cycle"/>
    <property type="evidence" value="ECO:0007669"/>
    <property type="project" value="UniProtKB-ARBA"/>
</dbReference>
<dbReference type="Proteomes" id="UP000201785">
    <property type="component" value="Segment"/>
</dbReference>
<dbReference type="Pfam" id="PF13229">
    <property type="entry name" value="Beta_helix"/>
    <property type="match status" value="1"/>
</dbReference>
<dbReference type="SMART" id="SM00710">
    <property type="entry name" value="PbH1"/>
    <property type="match status" value="6"/>
</dbReference>
<dbReference type="InterPro" id="IPR006626">
    <property type="entry name" value="PbH1"/>
</dbReference>
<evidence type="ECO:0000313" key="4">
    <source>
        <dbReference type="EMBL" id="AMO26045.1"/>
    </source>
</evidence>
<sequence length="790" mass="88873">MSREYFVELERWGIKQGSFGKPPYTNEQWEVAYNNALGLNSVLAYAKVLGSSIITVPRGLYSFCYTNLNGGKEAHEMQNTSINLFSNQTLDLNGSTFELMYDSINRNPYDKAPAANPVWKLSGVFIKMEECFNSHVVNGRIIGDIPNRSFTDTGAGFNSERGMEHTYGIAIDYGSSYCSVKTVDVSMFMGDGIKIGCYPVKDNWYVSQYDPVASPGYVDDTGAIVPKDGCYVSTKCMLKPEHHLLQMRTGWGYTRIPLIKNKHFEYVYFDATDKVISRKKAVYLQTVKTPTNASYLRVQFINENVGMTEYRQMWIISKPQAHHITIANCDIHDNHRGGISGGADFTTIEFNRIYHNGMDSGLGVPVFPDSTRYAINFEDSYSNKLVVENNLIFSGFNGVLIGTYHVEVRGNYISEFGGGGVVVYNNAYTLIEGNTLYNASLLGLMSSVTTQERNIIARDNTVYGGSTQIDATKYPKTHVKLLDNTFYVDTFGAHGDVEVRDNYFRSYSGSSVATYTGLGFNCTKFVNNTLEDYNYGTYYRIYVLKFKESAVVKGNTFNSVSFNYPYETNNLEFSDCSFYDSFLYTFSKDRDKPYAVTFNGCKLVNTNVDVGGIYINNKVHGGVEIVANFNKCTIEFTESGKHSNLVSVMDNVSTSELAALGVSPREYKINIKDSKITHSITSRNTTLIGGYEVIIPKNVNIENSDIEVKDITKFEFMKLTRDIGNFFKVYIKKSNKVGFSSFVKPKFYPITEYGEVLFGEEPPVGNFALNTPFFSTKLLKALWWNGSEWV</sequence>
<dbReference type="GO" id="GO:0044423">
    <property type="term" value="C:virion component"/>
    <property type="evidence" value="ECO:0007669"/>
    <property type="project" value="UniProtKB-KW"/>
</dbReference>
<dbReference type="Gene3D" id="2.160.20.10">
    <property type="entry name" value="Single-stranded right-handed beta-helix, Pectin lyase-like"/>
    <property type="match status" value="1"/>
</dbReference>
<keyword evidence="5" id="KW-1185">Reference proteome</keyword>
<dbReference type="InterPro" id="IPR039448">
    <property type="entry name" value="Beta_helix"/>
</dbReference>
<dbReference type="EMBL" id="KU577463">
    <property type="protein sequence ID" value="AMO26045.1"/>
    <property type="molecule type" value="Genomic_DNA"/>
</dbReference>